<keyword evidence="2" id="KW-0677">Repeat</keyword>
<dbReference type="InterPro" id="IPR051261">
    <property type="entry name" value="NLR"/>
</dbReference>
<reference evidence="3 4" key="1">
    <citation type="submission" date="2024-04" db="EMBL/GenBank/DDBJ databases">
        <authorList>
            <person name="Waldvogel A.-M."/>
            <person name="Schoenle A."/>
        </authorList>
    </citation>
    <scope>NUCLEOTIDE SEQUENCE [LARGE SCALE GENOMIC DNA]</scope>
</reference>
<dbReference type="Pfam" id="PF13516">
    <property type="entry name" value="LRR_6"/>
    <property type="match status" value="5"/>
</dbReference>
<dbReference type="InterPro" id="IPR032675">
    <property type="entry name" value="LRR_dom_sf"/>
</dbReference>
<evidence type="ECO:0000313" key="3">
    <source>
        <dbReference type="EMBL" id="CAL1602268.1"/>
    </source>
</evidence>
<dbReference type="SMART" id="SM00367">
    <property type="entry name" value="LRR_CC"/>
    <property type="match status" value="4"/>
</dbReference>
<dbReference type="InterPro" id="IPR001611">
    <property type="entry name" value="Leu-rich_rpt"/>
</dbReference>
<evidence type="ECO:0000313" key="4">
    <source>
        <dbReference type="Proteomes" id="UP001497482"/>
    </source>
</evidence>
<name>A0AAV2LPJ4_KNICA</name>
<proteinExistence type="predicted"/>
<gene>
    <name evidence="3" type="ORF">KC01_LOCUS30056</name>
</gene>
<organism evidence="3 4">
    <name type="scientific">Knipowitschia caucasica</name>
    <name type="common">Caucasian dwarf goby</name>
    <name type="synonym">Pomatoschistus caucasicus</name>
    <dbReference type="NCBI Taxonomy" id="637954"/>
    <lineage>
        <taxon>Eukaryota</taxon>
        <taxon>Metazoa</taxon>
        <taxon>Chordata</taxon>
        <taxon>Craniata</taxon>
        <taxon>Vertebrata</taxon>
        <taxon>Euteleostomi</taxon>
        <taxon>Actinopterygii</taxon>
        <taxon>Neopterygii</taxon>
        <taxon>Teleostei</taxon>
        <taxon>Neoteleostei</taxon>
        <taxon>Acanthomorphata</taxon>
        <taxon>Gobiaria</taxon>
        <taxon>Gobiiformes</taxon>
        <taxon>Gobioidei</taxon>
        <taxon>Gobiidae</taxon>
        <taxon>Gobiinae</taxon>
        <taxon>Knipowitschia</taxon>
    </lineage>
</organism>
<evidence type="ECO:0000256" key="2">
    <source>
        <dbReference type="ARBA" id="ARBA00022737"/>
    </source>
</evidence>
<dbReference type="EMBL" id="OZ035825">
    <property type="protein sequence ID" value="CAL1602268.1"/>
    <property type="molecule type" value="Genomic_DNA"/>
</dbReference>
<keyword evidence="1" id="KW-0433">Leucine-rich repeat</keyword>
<dbReference type="PANTHER" id="PTHR24106">
    <property type="entry name" value="NACHT, LRR AND CARD DOMAINS-CONTAINING"/>
    <property type="match status" value="1"/>
</dbReference>
<dbReference type="SUPFAM" id="SSF52047">
    <property type="entry name" value="RNI-like"/>
    <property type="match status" value="2"/>
</dbReference>
<dbReference type="AlphaFoldDB" id="A0AAV2LPJ4"/>
<keyword evidence="4" id="KW-1185">Reference proteome</keyword>
<dbReference type="Gene3D" id="3.80.10.10">
    <property type="entry name" value="Ribonuclease Inhibitor"/>
    <property type="match status" value="3"/>
</dbReference>
<protein>
    <submittedName>
        <fullName evidence="3">Uncharacterized protein</fullName>
    </submittedName>
</protein>
<dbReference type="Proteomes" id="UP001497482">
    <property type="component" value="Chromosome 3"/>
</dbReference>
<accession>A0AAV2LPJ4</accession>
<sequence>MLQPSDPFFLSIKKQILCGFEYNYKTVNRYRWLREFDSRALSDEVEAVNDPLRRKPLSGLRRDQLLGVCRMTATLEGLRFNFQKGLIINDKTLPKCVHLLLKSGTIVLRFSNLSSVCCPVLAFVLSCKESLVKEMDLSFNSIADQGMKILAPGLSHQDCRLMILRLSACELTSSACEYLGKALKLFITLKELDLSYNSIGDEGMKHLASGLESLMCQLETLKLSQCNIKRKGVYHLGSALQINPGVLKWLDLSMNKIGNKGAQELFTKFDISSLNTLYLYCCGLSADSCAVLGAALQDDESNLVSLNLSSNNLKDEGVQFICGGLFAGSRLQKLNLSRCGLTKLSCFYLSKVLSSITTMFSEDKQMFWQTSELKEINLSRNKLSDDGGVLLSSGLGNPTSALERLDLTECFLSSGFCLELANQLASSECHVQELDLTNNCIQDRGLKQLCAALKNPQCALKKLVLRNCGLTSKCVPFLFTALKPNVNLKELYLLGNRLDDTAKKVMVGMTKNNSYKLETIDVEID</sequence>
<dbReference type="SMART" id="SM00368">
    <property type="entry name" value="LRR_RI"/>
    <property type="match status" value="10"/>
</dbReference>
<dbReference type="InterPro" id="IPR006553">
    <property type="entry name" value="Leu-rich_rpt_Cys-con_subtyp"/>
</dbReference>
<evidence type="ECO:0000256" key="1">
    <source>
        <dbReference type="ARBA" id="ARBA00022614"/>
    </source>
</evidence>